<keyword evidence="6 15" id="KW-0347">Helicase</keyword>
<sequence length="1086" mass="118359">MSSSVRLVRPPVVTTPVPTLDPAQQAVVDHVAGPLLVLAGPGTGKTTTLVEAIVDRIERRGADPASVLALTFSRKAAEQLRDRVTARLGRTVASPLAMTFHSFAYGLVRRFTPAELYTAPLRLLTAPQADVMMHELLEMHRDRLGWPTSLGEAVHTRGFAREVAAVLGRAREKGADHEELIRLGREHDAAPELLAAGLFLERYLEGLDDHAATDYPDLVRRAVIEARAHGHDLRREFRHVFVDEYQDTDPGQVELLRAVAGDGANLVAVGDPHQSIYGFRGAEVRHILDFPETFTTRSGERAPVVVLDTTRRFGPAVLEAAGRVAANLALPGALPAQARERFARPRALPDATEGRVEVLTCDTERAEAERIADLLRRAHLDDGVAWSDMAVLVRSGRSTLPVMRRLLAAAGVPVEVAADEIPLGQEPAAEQLLAALETVVHAEEDESWAPTQERAEQLLLSPLGGLGATELRTLARTLRQRELAEAATERRSARSSGELVARALVAPGALDGLEAAGIDKARTLRTLLDDAREALRGGEDVESLLWRLWAGTEWGPRLRAAVLRGGAAARRAHRDLDAVCALFDTSARREEQRGRTSARTFLEEVQAQQIPADTLVDKGVRGDAVRLLTAHRSKGLEWRLVVVAHVQEGNWPDLRRRATLLGADRIGAIDYGRLTLVEDSSRAEMLAEERRLFYVACTRARERLVVTAVASVHEDGEVASRFLDELCPTPDEVAAGARPVAVQHLQGRPSRPLTLAGVVADLRRTVADPTLAEPLRDAAARRLTALAREEHEGRRLVPAADPRHWWGTHGATAAATPVRDAEAPVKVSASTVQSIAECPAKWFLEHEAGGATFSGQGAAFGNVVHKIAEHVTRPEVGEASIDDLMELVDGVWDRLPFRTPWSREKEREEARRAIERFLNHHRSSSRRLVGTEVPFSFTATLPDGSQVHLRGFADRLEIDGDGRVVVVDLKTGKYPPTDKSLKENPQLGIYQYAVERGGFADVLDPGALSGGAELWQLRASTKDVPKIQAQARQDADADGWVLAERQLAETVDVIRREDFAAVPGKHCDFCAFAALCPAVTTAGVIS</sequence>
<dbReference type="Gene3D" id="3.90.320.10">
    <property type="match status" value="1"/>
</dbReference>
<evidence type="ECO:0000256" key="15">
    <source>
        <dbReference type="PROSITE-ProRule" id="PRU00560"/>
    </source>
</evidence>
<evidence type="ECO:0000256" key="1">
    <source>
        <dbReference type="ARBA" id="ARBA00009922"/>
    </source>
</evidence>
<dbReference type="Pfam" id="PF00580">
    <property type="entry name" value="UvrD-helicase"/>
    <property type="match status" value="1"/>
</dbReference>
<dbReference type="InterPro" id="IPR027417">
    <property type="entry name" value="P-loop_NTPase"/>
</dbReference>
<dbReference type="SUPFAM" id="SSF52980">
    <property type="entry name" value="Restriction endonuclease-like"/>
    <property type="match status" value="1"/>
</dbReference>
<feature type="domain" description="UvrD-like helicase ATP-binding" evidence="16">
    <location>
        <begin position="18"/>
        <end position="314"/>
    </location>
</feature>
<evidence type="ECO:0000256" key="6">
    <source>
        <dbReference type="ARBA" id="ARBA00022806"/>
    </source>
</evidence>
<dbReference type="SUPFAM" id="SSF52540">
    <property type="entry name" value="P-loop containing nucleoside triphosphate hydrolases"/>
    <property type="match status" value="1"/>
</dbReference>
<dbReference type="InterPro" id="IPR038726">
    <property type="entry name" value="PDDEXK_AddAB-type"/>
</dbReference>
<dbReference type="PROSITE" id="PS51198">
    <property type="entry name" value="UVRD_HELICASE_ATP_BIND"/>
    <property type="match status" value="1"/>
</dbReference>
<keyword evidence="3 15" id="KW-0547">Nucleotide-binding</keyword>
<dbReference type="Gene3D" id="1.10.486.10">
    <property type="entry name" value="PCRA, domain 4"/>
    <property type="match status" value="1"/>
</dbReference>
<keyword evidence="4" id="KW-0227">DNA damage</keyword>
<dbReference type="InterPro" id="IPR011604">
    <property type="entry name" value="PDDEXK-like_dom_sf"/>
</dbReference>
<keyword evidence="9" id="KW-0238">DNA-binding</keyword>
<evidence type="ECO:0000256" key="5">
    <source>
        <dbReference type="ARBA" id="ARBA00022801"/>
    </source>
</evidence>
<evidence type="ECO:0000256" key="13">
    <source>
        <dbReference type="ARBA" id="ARBA00034808"/>
    </source>
</evidence>
<dbReference type="InterPro" id="IPR000212">
    <property type="entry name" value="DNA_helicase_UvrD/REP"/>
</dbReference>
<feature type="binding site" evidence="15">
    <location>
        <begin position="39"/>
        <end position="46"/>
    </location>
    <ligand>
        <name>ATP</name>
        <dbReference type="ChEBI" id="CHEBI:30616"/>
    </ligand>
</feature>
<evidence type="ECO:0000256" key="12">
    <source>
        <dbReference type="ARBA" id="ARBA00034617"/>
    </source>
</evidence>
<evidence type="ECO:0000259" key="16">
    <source>
        <dbReference type="PROSITE" id="PS51198"/>
    </source>
</evidence>
<dbReference type="CDD" id="cd17932">
    <property type="entry name" value="DEXQc_UvrD"/>
    <property type="match status" value="1"/>
</dbReference>
<dbReference type="RefSeq" id="WP_193636835.1">
    <property type="nucleotide sequence ID" value="NZ_JADCSA010000002.1"/>
</dbReference>
<dbReference type="Pfam" id="PF12705">
    <property type="entry name" value="PDDEXK_1"/>
    <property type="match status" value="1"/>
</dbReference>
<comment type="catalytic activity">
    <reaction evidence="12">
        <text>Couples ATP hydrolysis with the unwinding of duplex DNA by translocating in the 3'-5' direction.</text>
        <dbReference type="EC" id="5.6.2.4"/>
    </reaction>
</comment>
<dbReference type="Gene3D" id="3.40.50.300">
    <property type="entry name" value="P-loop containing nucleotide triphosphate hydrolases"/>
    <property type="match status" value="2"/>
</dbReference>
<evidence type="ECO:0000313" key="19">
    <source>
        <dbReference type="Proteomes" id="UP000756387"/>
    </source>
</evidence>
<keyword evidence="2" id="KW-0540">Nuclease</keyword>
<evidence type="ECO:0000256" key="7">
    <source>
        <dbReference type="ARBA" id="ARBA00022839"/>
    </source>
</evidence>
<dbReference type="EMBL" id="JADCSA010000002">
    <property type="protein sequence ID" value="MBE7323501.1"/>
    <property type="molecule type" value="Genomic_DNA"/>
</dbReference>
<comment type="caution">
    <text evidence="18">The sequence shown here is derived from an EMBL/GenBank/DDBJ whole genome shotgun (WGS) entry which is preliminary data.</text>
</comment>
<protein>
    <recommendedName>
        <fullName evidence="13">DNA 3'-5' helicase</fullName>
        <ecNumber evidence="13">5.6.2.4</ecNumber>
    </recommendedName>
</protein>
<keyword evidence="11" id="KW-0413">Isomerase</keyword>
<evidence type="ECO:0000256" key="11">
    <source>
        <dbReference type="ARBA" id="ARBA00023235"/>
    </source>
</evidence>
<keyword evidence="5 15" id="KW-0378">Hydrolase</keyword>
<dbReference type="InterPro" id="IPR014017">
    <property type="entry name" value="DNA_helicase_UvrD-like_C"/>
</dbReference>
<dbReference type="InterPro" id="IPR013986">
    <property type="entry name" value="DExx_box_DNA_helicase_dom_sf"/>
</dbReference>
<keyword evidence="19" id="KW-1185">Reference proteome</keyword>
<keyword evidence="10" id="KW-0234">DNA repair</keyword>
<proteinExistence type="inferred from homology"/>
<gene>
    <name evidence="18" type="ORF">IEQ44_02385</name>
</gene>
<feature type="domain" description="UvrD-like helicase C-terminal" evidence="17">
    <location>
        <begin position="325"/>
        <end position="635"/>
    </location>
</feature>
<reference evidence="18 19" key="1">
    <citation type="submission" date="2020-10" db="EMBL/GenBank/DDBJ databases">
        <title>Nocardioides sp. isolated from sludge.</title>
        <authorList>
            <person name="Zhang X."/>
        </authorList>
    </citation>
    <scope>NUCLEOTIDE SEQUENCE [LARGE SCALE GENOMIC DNA]</scope>
    <source>
        <strain evidence="18 19">Y6</strain>
    </source>
</reference>
<comment type="similarity">
    <text evidence="1">Belongs to the helicase family. UvrD subfamily.</text>
</comment>
<dbReference type="InterPro" id="IPR014016">
    <property type="entry name" value="UvrD-like_ATP-bd"/>
</dbReference>
<keyword evidence="8 15" id="KW-0067">ATP-binding</keyword>
<dbReference type="InterPro" id="IPR011335">
    <property type="entry name" value="Restrct_endonuc-II-like"/>
</dbReference>
<evidence type="ECO:0000259" key="17">
    <source>
        <dbReference type="PROSITE" id="PS51217"/>
    </source>
</evidence>
<evidence type="ECO:0000256" key="4">
    <source>
        <dbReference type="ARBA" id="ARBA00022763"/>
    </source>
</evidence>
<evidence type="ECO:0000256" key="9">
    <source>
        <dbReference type="ARBA" id="ARBA00023125"/>
    </source>
</evidence>
<evidence type="ECO:0000256" key="10">
    <source>
        <dbReference type="ARBA" id="ARBA00023204"/>
    </source>
</evidence>
<evidence type="ECO:0000256" key="2">
    <source>
        <dbReference type="ARBA" id="ARBA00022722"/>
    </source>
</evidence>
<keyword evidence="7" id="KW-0269">Exonuclease</keyword>
<dbReference type="Proteomes" id="UP000756387">
    <property type="component" value="Unassembled WGS sequence"/>
</dbReference>
<evidence type="ECO:0000256" key="3">
    <source>
        <dbReference type="ARBA" id="ARBA00022741"/>
    </source>
</evidence>
<dbReference type="EC" id="5.6.2.4" evidence="13"/>
<dbReference type="GO" id="GO:0004386">
    <property type="term" value="F:helicase activity"/>
    <property type="evidence" value="ECO:0007669"/>
    <property type="project" value="UniProtKB-KW"/>
</dbReference>
<dbReference type="PANTHER" id="PTHR11070">
    <property type="entry name" value="UVRD / RECB / PCRA DNA HELICASE FAMILY MEMBER"/>
    <property type="match status" value="1"/>
</dbReference>
<accession>A0ABR9RPK9</accession>
<dbReference type="Gene3D" id="1.10.10.160">
    <property type="match status" value="1"/>
</dbReference>
<evidence type="ECO:0000313" key="18">
    <source>
        <dbReference type="EMBL" id="MBE7323501.1"/>
    </source>
</evidence>
<dbReference type="Pfam" id="PF13361">
    <property type="entry name" value="UvrD_C"/>
    <property type="match status" value="1"/>
</dbReference>
<organism evidence="18 19">
    <name type="scientific">Nocardioides malaquae</name>
    <dbReference type="NCBI Taxonomy" id="2773426"/>
    <lineage>
        <taxon>Bacteria</taxon>
        <taxon>Bacillati</taxon>
        <taxon>Actinomycetota</taxon>
        <taxon>Actinomycetes</taxon>
        <taxon>Propionibacteriales</taxon>
        <taxon>Nocardioidaceae</taxon>
        <taxon>Nocardioides</taxon>
    </lineage>
</organism>
<evidence type="ECO:0000256" key="14">
    <source>
        <dbReference type="ARBA" id="ARBA00048988"/>
    </source>
</evidence>
<dbReference type="PANTHER" id="PTHR11070:SF59">
    <property type="entry name" value="DNA 3'-5' HELICASE"/>
    <property type="match status" value="1"/>
</dbReference>
<dbReference type="PROSITE" id="PS51217">
    <property type="entry name" value="UVRD_HELICASE_CTER"/>
    <property type="match status" value="1"/>
</dbReference>
<evidence type="ECO:0000256" key="8">
    <source>
        <dbReference type="ARBA" id="ARBA00022840"/>
    </source>
</evidence>
<comment type="catalytic activity">
    <reaction evidence="14">
        <text>ATP + H2O = ADP + phosphate + H(+)</text>
        <dbReference type="Rhea" id="RHEA:13065"/>
        <dbReference type="ChEBI" id="CHEBI:15377"/>
        <dbReference type="ChEBI" id="CHEBI:15378"/>
        <dbReference type="ChEBI" id="CHEBI:30616"/>
        <dbReference type="ChEBI" id="CHEBI:43474"/>
        <dbReference type="ChEBI" id="CHEBI:456216"/>
        <dbReference type="EC" id="5.6.2.4"/>
    </reaction>
</comment>
<name>A0ABR9RPK9_9ACTN</name>